<dbReference type="OrthoDB" id="2111939at2"/>
<dbReference type="EMBL" id="JTHP01000003">
    <property type="protein sequence ID" value="KJD47058.1"/>
    <property type="molecule type" value="Genomic_DNA"/>
</dbReference>
<dbReference type="RefSeq" id="WP_044644648.1">
    <property type="nucleotide sequence ID" value="NZ_JTHP01000003.1"/>
</dbReference>
<accession>A0A0D7X7N5</accession>
<dbReference type="PATRIC" id="fig|159743.3.peg.553"/>
<dbReference type="Proteomes" id="UP000032534">
    <property type="component" value="Unassembled WGS sequence"/>
</dbReference>
<name>A0A0D7X7N5_9BACL</name>
<proteinExistence type="predicted"/>
<organism evidence="1 2">
    <name type="scientific">Paenibacillus terrae</name>
    <dbReference type="NCBI Taxonomy" id="159743"/>
    <lineage>
        <taxon>Bacteria</taxon>
        <taxon>Bacillati</taxon>
        <taxon>Bacillota</taxon>
        <taxon>Bacilli</taxon>
        <taxon>Bacillales</taxon>
        <taxon>Paenibacillaceae</taxon>
        <taxon>Paenibacillus</taxon>
    </lineage>
</organism>
<evidence type="ECO:0000313" key="2">
    <source>
        <dbReference type="Proteomes" id="UP000032534"/>
    </source>
</evidence>
<evidence type="ECO:0000313" key="1">
    <source>
        <dbReference type="EMBL" id="KJD47058.1"/>
    </source>
</evidence>
<sequence length="205" mass="22890">MFAQCNGYSPVSQDFIWLGEYTDGTHLSEYDFVTQAENSFYAIQRDKLIRFGMVGHGQTFFFESDGIFKLAGRMVELVYSTPDKDYNLTGNVFQSYRDIISYKDAEASGLPNYSPAAAGEKGVMSSTITQFNFGYKAALLIDHVEFHVKAICKIPFNAPVHMALRLVSNTELNGKLQVKVNGLVTQEFSAPLKPDIGGELNWLVQ</sequence>
<protein>
    <submittedName>
        <fullName evidence="1">Phage protein</fullName>
    </submittedName>
</protein>
<gene>
    <name evidence="1" type="ORF">QD47_02575</name>
</gene>
<dbReference type="AlphaFoldDB" id="A0A0D7X7N5"/>
<reference evidence="1 2" key="1">
    <citation type="submission" date="2014-11" db="EMBL/GenBank/DDBJ databases">
        <title>Draft Genome Sequences of Paenibacillus polymyxa NRRL B-30509 and Paenibacillus terrae NRRL B-30644, Strains from a Poultry Environment that Produce Tridecaptin A and Paenicidins.</title>
        <authorList>
            <person name="van Belkum M.J."/>
            <person name="Lohans C.T."/>
            <person name="Vederas J.C."/>
        </authorList>
    </citation>
    <scope>NUCLEOTIDE SEQUENCE [LARGE SCALE GENOMIC DNA]</scope>
    <source>
        <strain evidence="1 2">NRRL B-30644</strain>
    </source>
</reference>
<keyword evidence="2" id="KW-1185">Reference proteome</keyword>
<comment type="caution">
    <text evidence="1">The sequence shown here is derived from an EMBL/GenBank/DDBJ whole genome shotgun (WGS) entry which is preliminary data.</text>
</comment>